<keyword evidence="2" id="KW-1185">Reference proteome</keyword>
<dbReference type="EMBL" id="CP045226">
    <property type="protein sequence ID" value="QFS43866.1"/>
    <property type="molecule type" value="Genomic_DNA"/>
</dbReference>
<protein>
    <submittedName>
        <fullName evidence="1">Uncharacterized protein</fullName>
    </submittedName>
</protein>
<dbReference type="Proteomes" id="UP000326678">
    <property type="component" value="Chromosome Gxm1"/>
</dbReference>
<evidence type="ECO:0000313" key="1">
    <source>
        <dbReference type="EMBL" id="QFS43866.1"/>
    </source>
</evidence>
<sequence>MTSDFKMSVGAAVPILKFMNYELIIIWSQRQAIALELR</sequence>
<organism evidence="1 2">
    <name type="scientific">Nostoc sphaeroides CCNUC1</name>
    <dbReference type="NCBI Taxonomy" id="2653204"/>
    <lineage>
        <taxon>Bacteria</taxon>
        <taxon>Bacillati</taxon>
        <taxon>Cyanobacteriota</taxon>
        <taxon>Cyanophyceae</taxon>
        <taxon>Nostocales</taxon>
        <taxon>Nostocaceae</taxon>
        <taxon>Nostoc</taxon>
    </lineage>
</organism>
<dbReference type="AlphaFoldDB" id="A0A5P8VUN8"/>
<reference evidence="1 2" key="1">
    <citation type="submission" date="2019-10" db="EMBL/GenBank/DDBJ databases">
        <title>Genomic and transcriptomic insights into the perfect genentic adaptation of a filamentous nitrogen-fixing cyanobacterium to rice fields.</title>
        <authorList>
            <person name="Chen Z."/>
        </authorList>
    </citation>
    <scope>NUCLEOTIDE SEQUENCE [LARGE SCALE GENOMIC DNA]</scope>
    <source>
        <strain evidence="1">CCNUC1</strain>
    </source>
</reference>
<proteinExistence type="predicted"/>
<evidence type="ECO:0000313" key="2">
    <source>
        <dbReference type="Proteomes" id="UP000326678"/>
    </source>
</evidence>
<gene>
    <name evidence="1" type="ORF">GXM_01339</name>
</gene>
<dbReference type="KEGG" id="nsh:GXM_01339"/>
<accession>A0A5P8VUN8</accession>
<name>A0A5P8VUN8_9NOSO</name>